<evidence type="ECO:0000259" key="2">
    <source>
        <dbReference type="Pfam" id="PF05193"/>
    </source>
</evidence>
<evidence type="ECO:0000313" key="4">
    <source>
        <dbReference type="Proteomes" id="UP001399917"/>
    </source>
</evidence>
<feature type="chain" id="PRO_5045785409" evidence="1">
    <location>
        <begin position="21"/>
        <end position="435"/>
    </location>
</feature>
<dbReference type="SUPFAM" id="SSF63411">
    <property type="entry name" value="LuxS/MPP-like metallohydrolase"/>
    <property type="match status" value="2"/>
</dbReference>
<proteinExistence type="predicted"/>
<dbReference type="Pfam" id="PF05193">
    <property type="entry name" value="Peptidase_M16_C"/>
    <property type="match status" value="1"/>
</dbReference>
<dbReference type="RefSeq" id="WP_344842916.1">
    <property type="nucleotide sequence ID" value="NZ_BAABDF010000003.1"/>
</dbReference>
<evidence type="ECO:0000313" key="3">
    <source>
        <dbReference type="EMBL" id="GAA3856676.1"/>
    </source>
</evidence>
<evidence type="ECO:0000256" key="1">
    <source>
        <dbReference type="SAM" id="SignalP"/>
    </source>
</evidence>
<dbReference type="InterPro" id="IPR011249">
    <property type="entry name" value="Metalloenz_LuxS/M16"/>
</dbReference>
<accession>A0ABP7JW83</accession>
<keyword evidence="1" id="KW-0732">Signal</keyword>
<name>A0ABP7JW83_9RHOB</name>
<protein>
    <submittedName>
        <fullName evidence="3">Pitrilysin family protein</fullName>
    </submittedName>
</protein>
<feature type="domain" description="Peptidase M16 C-terminal" evidence="2">
    <location>
        <begin position="188"/>
        <end position="361"/>
    </location>
</feature>
<dbReference type="Proteomes" id="UP001399917">
    <property type="component" value="Unassembled WGS sequence"/>
</dbReference>
<dbReference type="InterPro" id="IPR007863">
    <property type="entry name" value="Peptidase_M16_C"/>
</dbReference>
<sequence>MMRFIATCLTVVFTAFPAFAAVEVQEIESPGGIKAWLVEEHSIPFTALEIRFAGGSSLDRAGKRGETNLMMALIEEGAGDMDARAFANARDSLAASFTFDAYVDSVSISAKFLTENRAEAIALLKSAIQTPRFDNDAVDRVKGQVMSIIRSDATDPSRIAGSTFYAKAFGDHPYGSSQNGTLETVTGLTREDMVTAHERLFVRDRMYVGAVGDITPEALASLLDDLLGALPQSGPDLPNMVQPTLSGGVEVVPFDTPQSVVLFGHAGIKRDDPDYIPAYVANEIFGGGAESRLMDEVREKRGLTYGIGTYLASLDLGQMVAGQFSSGNNTVAEAIEVVKTQWARLADTGISEEELERAKTYLTGAYALRFDGNGPIADILVGMQMTGLGPDYIAGRNDLVNAITLEEINRVVRELYDPENLTFVVVGQPEGMVSN</sequence>
<dbReference type="EMBL" id="BAABDF010000003">
    <property type="protein sequence ID" value="GAA3856676.1"/>
    <property type="molecule type" value="Genomic_DNA"/>
</dbReference>
<dbReference type="PANTHER" id="PTHR11851">
    <property type="entry name" value="METALLOPROTEASE"/>
    <property type="match status" value="1"/>
</dbReference>
<dbReference type="Gene3D" id="3.30.830.10">
    <property type="entry name" value="Metalloenzyme, LuxS/M16 peptidase-like"/>
    <property type="match status" value="2"/>
</dbReference>
<feature type="signal peptide" evidence="1">
    <location>
        <begin position="1"/>
        <end position="20"/>
    </location>
</feature>
<comment type="caution">
    <text evidence="3">The sequence shown here is derived from an EMBL/GenBank/DDBJ whole genome shotgun (WGS) entry which is preliminary data.</text>
</comment>
<keyword evidence="4" id="KW-1185">Reference proteome</keyword>
<reference evidence="4" key="1">
    <citation type="journal article" date="2019" name="Int. J. Syst. Evol. Microbiol.">
        <title>The Global Catalogue of Microorganisms (GCM) 10K type strain sequencing project: providing services to taxonomists for standard genome sequencing and annotation.</title>
        <authorList>
            <consortium name="The Broad Institute Genomics Platform"/>
            <consortium name="The Broad Institute Genome Sequencing Center for Infectious Disease"/>
            <person name="Wu L."/>
            <person name="Ma J."/>
        </authorList>
    </citation>
    <scope>NUCLEOTIDE SEQUENCE [LARGE SCALE GENOMIC DNA]</scope>
    <source>
        <strain evidence="4">JCM 17190</strain>
    </source>
</reference>
<dbReference type="InterPro" id="IPR050361">
    <property type="entry name" value="MPP/UQCRC_Complex"/>
</dbReference>
<gene>
    <name evidence="3" type="ORF">GCM10022404_04530</name>
</gene>
<dbReference type="PANTHER" id="PTHR11851:SF224">
    <property type="entry name" value="PROCESSING PROTEASE"/>
    <property type="match status" value="1"/>
</dbReference>
<organism evidence="3 4">
    <name type="scientific">Celeribacter arenosi</name>
    <dbReference type="NCBI Taxonomy" id="792649"/>
    <lineage>
        <taxon>Bacteria</taxon>
        <taxon>Pseudomonadati</taxon>
        <taxon>Pseudomonadota</taxon>
        <taxon>Alphaproteobacteria</taxon>
        <taxon>Rhodobacterales</taxon>
        <taxon>Roseobacteraceae</taxon>
        <taxon>Celeribacter</taxon>
    </lineage>
</organism>